<organism evidence="2 3">
    <name type="scientific">Mycena sanguinolenta</name>
    <dbReference type="NCBI Taxonomy" id="230812"/>
    <lineage>
        <taxon>Eukaryota</taxon>
        <taxon>Fungi</taxon>
        <taxon>Dikarya</taxon>
        <taxon>Basidiomycota</taxon>
        <taxon>Agaricomycotina</taxon>
        <taxon>Agaricomycetes</taxon>
        <taxon>Agaricomycetidae</taxon>
        <taxon>Agaricales</taxon>
        <taxon>Marasmiineae</taxon>
        <taxon>Mycenaceae</taxon>
        <taxon>Mycena</taxon>
    </lineage>
</organism>
<keyword evidence="3" id="KW-1185">Reference proteome</keyword>
<proteinExistence type="predicted"/>
<comment type="caution">
    <text evidence="2">The sequence shown here is derived from an EMBL/GenBank/DDBJ whole genome shotgun (WGS) entry which is preliminary data.</text>
</comment>
<evidence type="ECO:0000313" key="3">
    <source>
        <dbReference type="Proteomes" id="UP000623467"/>
    </source>
</evidence>
<feature type="region of interest" description="Disordered" evidence="1">
    <location>
        <begin position="69"/>
        <end position="95"/>
    </location>
</feature>
<sequence length="114" mass="13393">MKPCTSDAAQWRNFTAIVQREKFRHAHYTFTSKINPAKERPGPRCVSCKNEDHYQPGCKTIRDPDFWGPTTQLKDATGGPPCPDQQRRRRRKGTWKCMRTSPRHIAWALAWPWR</sequence>
<evidence type="ECO:0000256" key="1">
    <source>
        <dbReference type="SAM" id="MobiDB-lite"/>
    </source>
</evidence>
<accession>A0A8H7CR93</accession>
<dbReference type="Proteomes" id="UP000623467">
    <property type="component" value="Unassembled WGS sequence"/>
</dbReference>
<dbReference type="AlphaFoldDB" id="A0A8H7CR93"/>
<dbReference type="OrthoDB" id="3063857at2759"/>
<evidence type="ECO:0000313" key="2">
    <source>
        <dbReference type="EMBL" id="KAF7345281.1"/>
    </source>
</evidence>
<dbReference type="EMBL" id="JACAZH010000020">
    <property type="protein sequence ID" value="KAF7345281.1"/>
    <property type="molecule type" value="Genomic_DNA"/>
</dbReference>
<name>A0A8H7CR93_9AGAR</name>
<protein>
    <submittedName>
        <fullName evidence="2">Uncharacterized protein</fullName>
    </submittedName>
</protein>
<reference evidence="2" key="1">
    <citation type="submission" date="2020-05" db="EMBL/GenBank/DDBJ databases">
        <title>Mycena genomes resolve the evolution of fungal bioluminescence.</title>
        <authorList>
            <person name="Tsai I.J."/>
        </authorList>
    </citation>
    <scope>NUCLEOTIDE SEQUENCE</scope>
    <source>
        <strain evidence="2">160909Yilan</strain>
    </source>
</reference>
<gene>
    <name evidence="2" type="ORF">MSAN_01904800</name>
</gene>